<proteinExistence type="predicted"/>
<evidence type="ECO:0008006" key="3">
    <source>
        <dbReference type="Google" id="ProtNLM"/>
    </source>
</evidence>
<reference evidence="1 2" key="1">
    <citation type="submission" date="2017-06" db="EMBL/GenBank/DDBJ databases">
        <title>Raineya orbicola gen. nov., sp. nov. a slightly thermophilic bacterium of the phylum Bacteroidetes and the description of Raineyaceae fam. nov.</title>
        <authorList>
            <person name="Albuquerque L."/>
            <person name="Polonia A.R.M."/>
            <person name="Barroso C."/>
            <person name="Froufe H.J.C."/>
            <person name="Lage O."/>
            <person name="Lobo-Da-Cunha A."/>
            <person name="Egas C."/>
            <person name="Da Costa M.S."/>
        </authorList>
    </citation>
    <scope>NUCLEOTIDE SEQUENCE [LARGE SCALE GENOMIC DNA]</scope>
    <source>
        <strain evidence="1 2">SPSPC-11</strain>
    </source>
</reference>
<keyword evidence="2" id="KW-1185">Reference proteome</keyword>
<protein>
    <recommendedName>
        <fullName evidence="3">DUF4249 domain-containing protein</fullName>
    </recommendedName>
</protein>
<dbReference type="Proteomes" id="UP000233387">
    <property type="component" value="Unassembled WGS sequence"/>
</dbReference>
<dbReference type="AlphaFoldDB" id="A0A2N3IIJ3"/>
<evidence type="ECO:0000313" key="1">
    <source>
        <dbReference type="EMBL" id="PKQ70127.1"/>
    </source>
</evidence>
<dbReference type="PROSITE" id="PS51257">
    <property type="entry name" value="PROKAR_LIPOPROTEIN"/>
    <property type="match status" value="1"/>
</dbReference>
<evidence type="ECO:0000313" key="2">
    <source>
        <dbReference type="Proteomes" id="UP000233387"/>
    </source>
</evidence>
<accession>A0A2N3IIJ3</accession>
<dbReference type="OrthoDB" id="1117499at2"/>
<dbReference type="RefSeq" id="WP_101358052.1">
    <property type="nucleotide sequence ID" value="NZ_NKXO01000010.1"/>
</dbReference>
<sequence>MKPATFRLCQFLLYATIFLSACGLERDIDLKLPEYEKKLVVECYLERGKPIRLLLTESQDFLDNNLQIPEIKDAQVVVRNGDVVYPLHYEVQFDTLFRKVYNYVSDLPLPTNPTGEFSLEIIDSKGRKVTGKTQFLEELPIKELIWQFEDADKEPKIDTAKAYVLIRHNVSPSGNFYRFIINKKRKNELNNQLDFIYRGITATNGEISIGTSYRFKDKDTLQVLLFHIERQFYAYLRSVEDARDAAGNPFAQPSPIISGVQGGIGIFTTIQKDEQWIVVKKN</sequence>
<dbReference type="InterPro" id="IPR025345">
    <property type="entry name" value="DUF4249"/>
</dbReference>
<comment type="caution">
    <text evidence="1">The sequence shown here is derived from an EMBL/GenBank/DDBJ whole genome shotgun (WGS) entry which is preliminary data.</text>
</comment>
<organism evidence="1 2">
    <name type="scientific">Raineya orbicola</name>
    <dbReference type="NCBI Taxonomy" id="2016530"/>
    <lineage>
        <taxon>Bacteria</taxon>
        <taxon>Pseudomonadati</taxon>
        <taxon>Bacteroidota</taxon>
        <taxon>Cytophagia</taxon>
        <taxon>Cytophagales</taxon>
        <taxon>Raineyaceae</taxon>
        <taxon>Raineya</taxon>
    </lineage>
</organism>
<dbReference type="EMBL" id="NKXO01000010">
    <property type="protein sequence ID" value="PKQ70127.1"/>
    <property type="molecule type" value="Genomic_DNA"/>
</dbReference>
<name>A0A2N3IIJ3_9BACT</name>
<gene>
    <name evidence="1" type="ORF">Rain11_0787</name>
</gene>
<dbReference type="Pfam" id="PF14054">
    <property type="entry name" value="DUF4249"/>
    <property type="match status" value="1"/>
</dbReference>